<dbReference type="RefSeq" id="WP_136874009.1">
    <property type="nucleotide sequence ID" value="NZ_SWBO01000001.1"/>
</dbReference>
<comment type="caution">
    <text evidence="1">The sequence shown here is derived from an EMBL/GenBank/DDBJ whole genome shotgun (WGS) entry which is preliminary data.</text>
</comment>
<dbReference type="EMBL" id="SWBO01000001">
    <property type="protein sequence ID" value="TKC03415.1"/>
    <property type="molecule type" value="Genomic_DNA"/>
</dbReference>
<reference evidence="1 2" key="1">
    <citation type="submission" date="2019-04" db="EMBL/GenBank/DDBJ databases">
        <title>Pedobacter sp. AR-2-6 sp. nov., isolated from Arctic soil.</title>
        <authorList>
            <person name="Dahal R.H."/>
            <person name="Kim D.-U."/>
        </authorList>
    </citation>
    <scope>NUCLEOTIDE SEQUENCE [LARGE SCALE GENOMIC DNA]</scope>
    <source>
        <strain evidence="1 2">AR-2-6</strain>
    </source>
</reference>
<organism evidence="1 2">
    <name type="scientific">Pedobacter cryotolerans</name>
    <dbReference type="NCBI Taxonomy" id="2571270"/>
    <lineage>
        <taxon>Bacteria</taxon>
        <taxon>Pseudomonadati</taxon>
        <taxon>Bacteroidota</taxon>
        <taxon>Sphingobacteriia</taxon>
        <taxon>Sphingobacteriales</taxon>
        <taxon>Sphingobacteriaceae</taxon>
        <taxon>Pedobacter</taxon>
    </lineage>
</organism>
<accession>A0A4U1CBM1</accession>
<protein>
    <recommendedName>
        <fullName evidence="3">DUF937 domain-containing protein</fullName>
    </recommendedName>
</protein>
<name>A0A4U1CBM1_9SPHI</name>
<proteinExistence type="predicted"/>
<dbReference type="Proteomes" id="UP000310477">
    <property type="component" value="Unassembled WGS sequence"/>
</dbReference>
<keyword evidence="2" id="KW-1185">Reference proteome</keyword>
<evidence type="ECO:0008006" key="3">
    <source>
        <dbReference type="Google" id="ProtNLM"/>
    </source>
</evidence>
<evidence type="ECO:0000313" key="1">
    <source>
        <dbReference type="EMBL" id="TKC03415.1"/>
    </source>
</evidence>
<sequence length="170" mass="17748">MLENLEQLIRDNAQDLIVKNNAVPNEQNENAIQAASSSIFDTLKSQLASGNVSQIADIFNSGNATEGNPVVQQATSSLTDKLAGFGINAETAKSIGAALIPIVLGKLANKTNDPNDSSFNLQNMLGKLAGGTDGKFDLTDVMGMFTGGQNQANGQQTGGGMMDKLKGLFN</sequence>
<dbReference type="OrthoDB" id="982085at2"/>
<dbReference type="AlphaFoldDB" id="A0A4U1CBM1"/>
<gene>
    <name evidence="1" type="ORF">FA045_02260</name>
</gene>
<evidence type="ECO:0000313" key="2">
    <source>
        <dbReference type="Proteomes" id="UP000310477"/>
    </source>
</evidence>